<dbReference type="Proteomes" id="UP000070501">
    <property type="component" value="Unassembled WGS sequence"/>
</dbReference>
<evidence type="ECO:0000256" key="4">
    <source>
        <dbReference type="ARBA" id="ARBA00023163"/>
    </source>
</evidence>
<keyword evidence="4" id="KW-0804">Transcription</keyword>
<dbReference type="AlphaFoldDB" id="A0A136IL84"/>
<dbReference type="SMART" id="SM00906">
    <property type="entry name" value="Fungal_trans"/>
    <property type="match status" value="1"/>
</dbReference>
<accession>A0A136IL84</accession>
<evidence type="ECO:0000256" key="2">
    <source>
        <dbReference type="ARBA" id="ARBA00022723"/>
    </source>
</evidence>
<dbReference type="InterPro" id="IPR050815">
    <property type="entry name" value="TF_fung"/>
</dbReference>
<dbReference type="PANTHER" id="PTHR47338">
    <property type="entry name" value="ZN(II)2CYS6 TRANSCRIPTION FACTOR (EUROFUNG)-RELATED"/>
    <property type="match status" value="1"/>
</dbReference>
<keyword evidence="9" id="KW-1185">Reference proteome</keyword>
<evidence type="ECO:0000256" key="3">
    <source>
        <dbReference type="ARBA" id="ARBA00023015"/>
    </source>
</evidence>
<dbReference type="PROSITE" id="PS50048">
    <property type="entry name" value="ZN2_CY6_FUNGAL_2"/>
    <property type="match status" value="1"/>
</dbReference>
<dbReference type="GO" id="GO:0003677">
    <property type="term" value="F:DNA binding"/>
    <property type="evidence" value="ECO:0007669"/>
    <property type="project" value="InterPro"/>
</dbReference>
<keyword evidence="5" id="KW-0539">Nucleus</keyword>
<protein>
    <submittedName>
        <fullName evidence="8">Fungal-specific transcription factor domain-domain-containing protein</fullName>
    </submittedName>
</protein>
<dbReference type="SUPFAM" id="SSF57701">
    <property type="entry name" value="Zn2/Cys6 DNA-binding domain"/>
    <property type="match status" value="1"/>
</dbReference>
<comment type="subcellular location">
    <subcellularLocation>
        <location evidence="1">Nucleus</location>
    </subcellularLocation>
</comment>
<gene>
    <name evidence="8" type="ORF">Micbo1qcDRAFT_237367</name>
</gene>
<dbReference type="InterPro" id="IPR036864">
    <property type="entry name" value="Zn2-C6_fun-type_DNA-bd_sf"/>
</dbReference>
<dbReference type="Pfam" id="PF00172">
    <property type="entry name" value="Zn_clus"/>
    <property type="match status" value="1"/>
</dbReference>
<reference evidence="9" key="1">
    <citation type="submission" date="2016-02" db="EMBL/GenBank/DDBJ databases">
        <title>Draft genome sequence of Microdochium bolleyi, a fungal endophyte of beachgrass.</title>
        <authorList>
            <consortium name="DOE Joint Genome Institute"/>
            <person name="David A.S."/>
            <person name="May G."/>
            <person name="Haridas S."/>
            <person name="Lim J."/>
            <person name="Wang M."/>
            <person name="Labutti K."/>
            <person name="Lipzen A."/>
            <person name="Barry K."/>
            <person name="Grigoriev I.V."/>
        </authorList>
    </citation>
    <scope>NUCLEOTIDE SEQUENCE [LARGE SCALE GENOMIC DNA]</scope>
    <source>
        <strain evidence="9">J235TASD1</strain>
    </source>
</reference>
<dbReference type="STRING" id="196109.A0A136IL84"/>
<dbReference type="EMBL" id="KQ964276">
    <property type="protein sequence ID" value="KXJ85716.1"/>
    <property type="molecule type" value="Genomic_DNA"/>
</dbReference>
<dbReference type="InterPro" id="IPR007219">
    <property type="entry name" value="XnlR_reg_dom"/>
</dbReference>
<dbReference type="SMART" id="SM00066">
    <property type="entry name" value="GAL4"/>
    <property type="match status" value="1"/>
</dbReference>
<evidence type="ECO:0000313" key="9">
    <source>
        <dbReference type="Proteomes" id="UP000070501"/>
    </source>
</evidence>
<keyword evidence="2" id="KW-0479">Metal-binding</keyword>
<dbReference type="CDD" id="cd12148">
    <property type="entry name" value="fungal_TF_MHR"/>
    <property type="match status" value="1"/>
</dbReference>
<dbReference type="Gene3D" id="4.10.240.10">
    <property type="entry name" value="Zn(2)-C6 fungal-type DNA-binding domain"/>
    <property type="match status" value="1"/>
</dbReference>
<feature type="compositionally biased region" description="Polar residues" evidence="6">
    <location>
        <begin position="103"/>
        <end position="112"/>
    </location>
</feature>
<evidence type="ECO:0000256" key="1">
    <source>
        <dbReference type="ARBA" id="ARBA00004123"/>
    </source>
</evidence>
<dbReference type="GO" id="GO:0000981">
    <property type="term" value="F:DNA-binding transcription factor activity, RNA polymerase II-specific"/>
    <property type="evidence" value="ECO:0007669"/>
    <property type="project" value="InterPro"/>
</dbReference>
<evidence type="ECO:0000256" key="5">
    <source>
        <dbReference type="ARBA" id="ARBA00023242"/>
    </source>
</evidence>
<dbReference type="GO" id="GO:0008270">
    <property type="term" value="F:zinc ion binding"/>
    <property type="evidence" value="ECO:0007669"/>
    <property type="project" value="InterPro"/>
</dbReference>
<dbReference type="InterPro" id="IPR001138">
    <property type="entry name" value="Zn2Cys6_DnaBD"/>
</dbReference>
<evidence type="ECO:0000256" key="6">
    <source>
        <dbReference type="SAM" id="MobiDB-lite"/>
    </source>
</evidence>
<feature type="region of interest" description="Disordered" evidence="6">
    <location>
        <begin position="103"/>
        <end position="126"/>
    </location>
</feature>
<dbReference type="OrthoDB" id="424974at2759"/>
<dbReference type="GO" id="GO:0005634">
    <property type="term" value="C:nucleus"/>
    <property type="evidence" value="ECO:0007669"/>
    <property type="project" value="UniProtKB-SubCell"/>
</dbReference>
<evidence type="ECO:0000259" key="7">
    <source>
        <dbReference type="PROSITE" id="PS50048"/>
    </source>
</evidence>
<feature type="domain" description="Zn(2)-C6 fungal-type" evidence="7">
    <location>
        <begin position="17"/>
        <end position="47"/>
    </location>
</feature>
<name>A0A136IL84_9PEZI</name>
<dbReference type="Pfam" id="PF04082">
    <property type="entry name" value="Fungal_trans"/>
    <property type="match status" value="1"/>
</dbReference>
<dbReference type="InParanoid" id="A0A136IL84"/>
<dbReference type="PROSITE" id="PS00463">
    <property type="entry name" value="ZN2_CY6_FUNGAL_1"/>
    <property type="match status" value="1"/>
</dbReference>
<dbReference type="CDD" id="cd00067">
    <property type="entry name" value="GAL4"/>
    <property type="match status" value="1"/>
</dbReference>
<dbReference type="GO" id="GO:0006351">
    <property type="term" value="P:DNA-templated transcription"/>
    <property type="evidence" value="ECO:0007669"/>
    <property type="project" value="InterPro"/>
</dbReference>
<evidence type="ECO:0000313" key="8">
    <source>
        <dbReference type="EMBL" id="KXJ85716.1"/>
    </source>
</evidence>
<keyword evidence="3" id="KW-0805">Transcription regulation</keyword>
<proteinExistence type="predicted"/>
<organism evidence="8 9">
    <name type="scientific">Microdochium bolleyi</name>
    <dbReference type="NCBI Taxonomy" id="196109"/>
    <lineage>
        <taxon>Eukaryota</taxon>
        <taxon>Fungi</taxon>
        <taxon>Dikarya</taxon>
        <taxon>Ascomycota</taxon>
        <taxon>Pezizomycotina</taxon>
        <taxon>Sordariomycetes</taxon>
        <taxon>Xylariomycetidae</taxon>
        <taxon>Xylariales</taxon>
        <taxon>Microdochiaceae</taxon>
        <taxon>Microdochium</taxon>
    </lineage>
</organism>
<dbReference type="PANTHER" id="PTHR47338:SF4">
    <property type="entry name" value="ZN(II)2CYS6 TRANSCRIPTION FACTOR (EUROFUNG)"/>
    <property type="match status" value="1"/>
</dbReference>
<sequence>MDSTVAPAGVIKRSRQACSGCRKKKIKCSGERPVCMNCRQAQRGCIYEPYSNRNTSTSGSGIDLPAPSALQSAASLQVNAELLQRISTIESMLTRLSGQSVNLSTLSSTSQPRPRADSVSSSETSSRLLGQDFDAFQLRPNDANASEASYGQPLLFDILPPPSVLSSVIDQYFSRVHSQPYAYFHQDTFRQRLQNGGLPKSLQFAVLALAVRFSDHPYYRGKTQEASAEYSKQSWYLVLSDHLMALTSISLPVIQTISILATSDYTAGRVNEGWLKVGLAARLCQAIDLMSEPSAHLPKRDQEERRSTFWSIYILDKLISCARSRPPAISDDDVYVRLAGADAEAEDSELAAASHPTSRPLVNWDTKLPASPQGHTLIVLVTSILGHCTRYAHGRAGVDTVPPWDAKSNFTSTNASLMLLEPYFDVEKTSVADLMQSNINSEGRIPSDAQQQLGHMIFARTLFHLCHCLLNHPFLLRIRLKAFARKVPRSFSLRALQTAEDNARRLTDLLSSAAESGILLESSFYTYCVAVAGAIHSMACHISPQERSLGQYDTQQYYRQSVATIERLTHLWPMATNISARLGTFHELFSSQQGLFEPGLLTSPLEPSFEDLLWSVADYNILAGSLPVSSPFPDHFFNNISAIPSPPLWESPAIESTSASLNLNMAGPEFLQDTGFVFNGAHQPI</sequence>